<dbReference type="GO" id="GO:0019706">
    <property type="term" value="F:protein-cysteine S-palmitoyltransferase activity"/>
    <property type="evidence" value="ECO:0007669"/>
    <property type="project" value="UniProtKB-EC"/>
</dbReference>
<comment type="caution">
    <text evidence="11">The sequence shown here is derived from an EMBL/GenBank/DDBJ whole genome shotgun (WGS) entry which is preliminary data.</text>
</comment>
<evidence type="ECO:0000313" key="11">
    <source>
        <dbReference type="EMBL" id="KAL1560825.1"/>
    </source>
</evidence>
<protein>
    <recommendedName>
        <fullName evidence="8">S-acyltransferase</fullName>
        <ecNumber evidence="8">2.3.1.225</ecNumber>
    </recommendedName>
    <alternativeName>
        <fullName evidence="8">Palmitoyltransferase</fullName>
    </alternativeName>
</protein>
<gene>
    <name evidence="11" type="ORF">AAHA92_10996</name>
</gene>
<keyword evidence="7 8" id="KW-0012">Acyltransferase</keyword>
<keyword evidence="5 8" id="KW-1133">Transmembrane helix</keyword>
<feature type="region of interest" description="Disordered" evidence="9">
    <location>
        <begin position="1"/>
        <end position="33"/>
    </location>
</feature>
<feature type="domain" description="Palmitoyltransferase DHHC" evidence="10">
    <location>
        <begin position="186"/>
        <end position="314"/>
    </location>
</feature>
<comment type="domain">
    <text evidence="8">The DHHC domain is required for palmitoyltransferase activity.</text>
</comment>
<evidence type="ECO:0000313" key="12">
    <source>
        <dbReference type="Proteomes" id="UP001567538"/>
    </source>
</evidence>
<evidence type="ECO:0000256" key="1">
    <source>
        <dbReference type="ARBA" id="ARBA00004127"/>
    </source>
</evidence>
<feature type="transmembrane region" description="Helical" evidence="8">
    <location>
        <begin position="277"/>
        <end position="300"/>
    </location>
</feature>
<dbReference type="AlphaFoldDB" id="A0ABD1HXW1"/>
<feature type="transmembrane region" description="Helical" evidence="8">
    <location>
        <begin position="109"/>
        <end position="128"/>
    </location>
</feature>
<name>A0ABD1HXW1_SALDI</name>
<dbReference type="GO" id="GO:0012505">
    <property type="term" value="C:endomembrane system"/>
    <property type="evidence" value="ECO:0007669"/>
    <property type="project" value="UniProtKB-SubCell"/>
</dbReference>
<comment type="subcellular location">
    <subcellularLocation>
        <location evidence="1">Endomembrane system</location>
        <topology evidence="1">Multi-pass membrane protein</topology>
    </subcellularLocation>
</comment>
<evidence type="ECO:0000256" key="5">
    <source>
        <dbReference type="ARBA" id="ARBA00022989"/>
    </source>
</evidence>
<evidence type="ECO:0000256" key="8">
    <source>
        <dbReference type="RuleBase" id="RU079119"/>
    </source>
</evidence>
<feature type="transmembrane region" description="Helical" evidence="8">
    <location>
        <begin position="140"/>
        <end position="157"/>
    </location>
</feature>
<dbReference type="PANTHER" id="PTHR22883">
    <property type="entry name" value="ZINC FINGER DHHC DOMAIN CONTAINING PROTEIN"/>
    <property type="match status" value="1"/>
</dbReference>
<organism evidence="11 12">
    <name type="scientific">Salvia divinorum</name>
    <name type="common">Maria pastora</name>
    <name type="synonym">Diviner's sage</name>
    <dbReference type="NCBI Taxonomy" id="28513"/>
    <lineage>
        <taxon>Eukaryota</taxon>
        <taxon>Viridiplantae</taxon>
        <taxon>Streptophyta</taxon>
        <taxon>Embryophyta</taxon>
        <taxon>Tracheophyta</taxon>
        <taxon>Spermatophyta</taxon>
        <taxon>Magnoliopsida</taxon>
        <taxon>eudicotyledons</taxon>
        <taxon>Gunneridae</taxon>
        <taxon>Pentapetalae</taxon>
        <taxon>asterids</taxon>
        <taxon>lamiids</taxon>
        <taxon>Lamiales</taxon>
        <taxon>Lamiaceae</taxon>
        <taxon>Nepetoideae</taxon>
        <taxon>Mentheae</taxon>
        <taxon>Salviinae</taxon>
        <taxon>Salvia</taxon>
        <taxon>Salvia subgen. Calosphace</taxon>
    </lineage>
</organism>
<comment type="catalytic activity">
    <reaction evidence="8">
        <text>L-cysteinyl-[protein] + hexadecanoyl-CoA = S-hexadecanoyl-L-cysteinyl-[protein] + CoA</text>
        <dbReference type="Rhea" id="RHEA:36683"/>
        <dbReference type="Rhea" id="RHEA-COMP:10131"/>
        <dbReference type="Rhea" id="RHEA-COMP:11032"/>
        <dbReference type="ChEBI" id="CHEBI:29950"/>
        <dbReference type="ChEBI" id="CHEBI:57287"/>
        <dbReference type="ChEBI" id="CHEBI:57379"/>
        <dbReference type="ChEBI" id="CHEBI:74151"/>
        <dbReference type="EC" id="2.3.1.225"/>
    </reaction>
</comment>
<accession>A0ABD1HXW1</accession>
<feature type="compositionally biased region" description="Basic and acidic residues" evidence="9">
    <location>
        <begin position="1"/>
        <end position="10"/>
    </location>
</feature>
<reference evidence="11 12" key="1">
    <citation type="submission" date="2024-06" db="EMBL/GenBank/DDBJ databases">
        <title>A chromosome level genome sequence of Diviner's sage (Salvia divinorum).</title>
        <authorList>
            <person name="Ford S.A."/>
            <person name="Ro D.-K."/>
            <person name="Ness R.W."/>
            <person name="Phillips M.A."/>
        </authorList>
    </citation>
    <scope>NUCLEOTIDE SEQUENCE [LARGE SCALE GENOMIC DNA]</scope>
    <source>
        <strain evidence="11">SAF-2024a</strain>
        <tissue evidence="11">Leaf</tissue>
    </source>
</reference>
<evidence type="ECO:0000256" key="2">
    <source>
        <dbReference type="ARBA" id="ARBA00008574"/>
    </source>
</evidence>
<keyword evidence="6 8" id="KW-0472">Membrane</keyword>
<evidence type="ECO:0000256" key="7">
    <source>
        <dbReference type="ARBA" id="ARBA00023315"/>
    </source>
</evidence>
<sequence>MASTDTKNEPNDTVSNTLPETAESAHSDQPEITLSESSAYAEAAVENAETKPNLIVLRQKLASAKRILSRRLLKSFHGDRTTRLYHVWPGNNVFFCGGRLVCGPDPRGLVLTTMAIAMSSWSFAAYVANDVVSFGYAPKIIGSLILTFIVVVNLGMVSTTDPGIISRNDQMLVESATERGVEGDEERVKYCGICNIYGPPRSRHCDVCDNCVEKFDHHCPWIGQCIGLRNYRLYISFLFIGLAFFAYIFAFSFQTIRHRMSQNNVVLIDLLRNCPETLALASFTFAAALLLGLLTCYNLYLVALNQTAYENCHQYYASSQNPYDKGFLSNFMEVFYWSTPPSKVDFRGEVNIYDQV</sequence>
<dbReference type="Pfam" id="PF01529">
    <property type="entry name" value="DHHC"/>
    <property type="match status" value="1"/>
</dbReference>
<dbReference type="PANTHER" id="PTHR22883:SF57">
    <property type="entry name" value="S-ACYLTRANSFERASE"/>
    <property type="match status" value="1"/>
</dbReference>
<dbReference type="EMBL" id="JBEAFC010000004">
    <property type="protein sequence ID" value="KAL1560825.1"/>
    <property type="molecule type" value="Genomic_DNA"/>
</dbReference>
<keyword evidence="12" id="KW-1185">Reference proteome</keyword>
<evidence type="ECO:0000256" key="6">
    <source>
        <dbReference type="ARBA" id="ARBA00023136"/>
    </source>
</evidence>
<keyword evidence="4 8" id="KW-0812">Transmembrane</keyword>
<evidence type="ECO:0000256" key="3">
    <source>
        <dbReference type="ARBA" id="ARBA00022679"/>
    </source>
</evidence>
<keyword evidence="3 8" id="KW-0808">Transferase</keyword>
<evidence type="ECO:0000259" key="10">
    <source>
        <dbReference type="Pfam" id="PF01529"/>
    </source>
</evidence>
<proteinExistence type="inferred from homology"/>
<evidence type="ECO:0000256" key="9">
    <source>
        <dbReference type="SAM" id="MobiDB-lite"/>
    </source>
</evidence>
<dbReference type="Proteomes" id="UP001567538">
    <property type="component" value="Unassembled WGS sequence"/>
</dbReference>
<dbReference type="EC" id="2.3.1.225" evidence="8"/>
<dbReference type="InterPro" id="IPR039859">
    <property type="entry name" value="PFA4/ZDH16/20/ERF2-like"/>
</dbReference>
<evidence type="ECO:0000256" key="4">
    <source>
        <dbReference type="ARBA" id="ARBA00022692"/>
    </source>
</evidence>
<dbReference type="InterPro" id="IPR001594">
    <property type="entry name" value="Palmitoyltrfase_DHHC"/>
</dbReference>
<dbReference type="PROSITE" id="PS50216">
    <property type="entry name" value="DHHC"/>
    <property type="match status" value="1"/>
</dbReference>
<comment type="similarity">
    <text evidence="2 8">Belongs to the DHHC palmitoyltransferase family.</text>
</comment>
<feature type="transmembrane region" description="Helical" evidence="8">
    <location>
        <begin position="233"/>
        <end position="257"/>
    </location>
</feature>